<dbReference type="Pfam" id="PF08988">
    <property type="entry name" value="T3SS_needle_E"/>
    <property type="match status" value="1"/>
</dbReference>
<protein>
    <submittedName>
        <fullName evidence="1">EscE/YscE/SsaE family type III secretion system needle protein co-chaperone</fullName>
    </submittedName>
</protein>
<reference evidence="2 4" key="2">
    <citation type="submission" date="2024-05" db="EMBL/GenBank/DDBJ databases">
        <authorList>
            <person name="De Oliveira J.P."/>
            <person name="Noriler S.A."/>
            <person name="De Oliveira A.G."/>
            <person name="Sipoli D.S."/>
        </authorList>
    </citation>
    <scope>NUCLEOTIDE SEQUENCE [LARGE SCALE GENOMIC DNA]</scope>
    <source>
        <strain evidence="2 4">LABIM192</strain>
    </source>
</reference>
<gene>
    <name evidence="2" type="ORF">ABI908_10840</name>
    <name evidence="1" type="ORF">DK843_17470</name>
</gene>
<dbReference type="InterPro" id="IPR012671">
    <property type="entry name" value="T3SS_PscE/YscE"/>
</dbReference>
<dbReference type="EMBL" id="JBDXMI010000001">
    <property type="protein sequence ID" value="MEO9384591.1"/>
    <property type="molecule type" value="Genomic_DNA"/>
</dbReference>
<dbReference type="RefSeq" id="WP_114073906.1">
    <property type="nucleotide sequence ID" value="NZ_CP029554.1"/>
</dbReference>
<evidence type="ECO:0000313" key="2">
    <source>
        <dbReference type="EMBL" id="MEO9384591.1"/>
    </source>
</evidence>
<dbReference type="KEGG" id="chrb:DK843_17470"/>
<evidence type="ECO:0000313" key="1">
    <source>
        <dbReference type="EMBL" id="AXE35938.1"/>
    </source>
</evidence>
<dbReference type="NCBIfam" id="TIGR02501">
    <property type="entry name" value="type_III_yscE"/>
    <property type="match status" value="1"/>
</dbReference>
<name>A0A344UKZ0_9NEIS</name>
<dbReference type="Proteomes" id="UP001462502">
    <property type="component" value="Unassembled WGS sequence"/>
</dbReference>
<proteinExistence type="predicted"/>
<evidence type="ECO:0000313" key="4">
    <source>
        <dbReference type="Proteomes" id="UP001462502"/>
    </source>
</evidence>
<accession>A0A344UKZ0</accession>
<organism evidence="1 3">
    <name type="scientific">Chromobacterium phragmitis</name>
    <dbReference type="NCBI Taxonomy" id="2202141"/>
    <lineage>
        <taxon>Bacteria</taxon>
        <taxon>Pseudomonadati</taxon>
        <taxon>Pseudomonadota</taxon>
        <taxon>Betaproteobacteria</taxon>
        <taxon>Neisseriales</taxon>
        <taxon>Chromobacteriaceae</taxon>
        <taxon>Chromobacterium</taxon>
    </lineage>
</organism>
<dbReference type="EMBL" id="CP029554">
    <property type="protein sequence ID" value="AXE35938.1"/>
    <property type="molecule type" value="Genomic_DNA"/>
</dbReference>
<reference evidence="1 3" key="1">
    <citation type="submission" date="2018-05" db="EMBL/GenBank/DDBJ databases">
        <title>Genome sequencing, assembly and analysis of the novel insecticidal bacterium, Chromobacterium phragmitis.</title>
        <authorList>
            <person name="Sparks M.E."/>
            <person name="Blackburn M.B."/>
            <person name="Gundersen-Rindal D.E."/>
        </authorList>
    </citation>
    <scope>NUCLEOTIDE SEQUENCE [LARGE SCALE GENOMIC DNA]</scope>
    <source>
        <strain evidence="1">IIBBL 274-1</strain>
    </source>
</reference>
<sequence length="92" mass="10478">MDHTLTRLEDELAEDAAGLALRARTRELEAWAAELGGELRRPQTAERYASLERQRRACLAALRVLDAVWRRGHWDGAQLRSRPDWAVRQSGA</sequence>
<dbReference type="Proteomes" id="UP000252038">
    <property type="component" value="Chromosome"/>
</dbReference>
<evidence type="ECO:0000313" key="3">
    <source>
        <dbReference type="Proteomes" id="UP000252038"/>
    </source>
</evidence>
<keyword evidence="4" id="KW-1185">Reference proteome</keyword>
<dbReference type="AlphaFoldDB" id="A0A344UKZ0"/>
<dbReference type="Gene3D" id="1.20.5.420">
    <property type="entry name" value="Immunoglobulin FC, subunit C"/>
    <property type="match status" value="1"/>
</dbReference>